<comment type="similarity">
    <text evidence="2">Belongs to the amino acid-polyamine-organocation (APC) superfamily. Amino acid transporter (AAT) (TC 2.A.3.1) family.</text>
</comment>
<keyword evidence="5" id="KW-0997">Cell inner membrane</keyword>
<evidence type="ECO:0000256" key="1">
    <source>
        <dbReference type="ARBA" id="ARBA00004429"/>
    </source>
</evidence>
<feature type="transmembrane region" description="Helical" evidence="17">
    <location>
        <begin position="123"/>
        <end position="140"/>
    </location>
</feature>
<dbReference type="RefSeq" id="WP_031376690.1">
    <property type="nucleotide sequence ID" value="NZ_CAUQFK010000005.1"/>
</dbReference>
<dbReference type="EMBL" id="JBCGBG010000003">
    <property type="protein sequence ID" value="MEL7697092.1"/>
    <property type="molecule type" value="Genomic_DNA"/>
</dbReference>
<dbReference type="GO" id="GO:0005886">
    <property type="term" value="C:plasma membrane"/>
    <property type="evidence" value="ECO:0007669"/>
    <property type="project" value="UniProtKB-SubCell"/>
</dbReference>
<comment type="catalytic activity">
    <reaction evidence="15">
        <text>L-tyrosine(in) + H(+)(in) = L-tyrosine(out) + H(+)(out)</text>
        <dbReference type="Rhea" id="RHEA:28875"/>
        <dbReference type="ChEBI" id="CHEBI:15378"/>
        <dbReference type="ChEBI" id="CHEBI:58315"/>
    </reaction>
    <physiologicalReaction direction="right-to-left" evidence="15">
        <dbReference type="Rhea" id="RHEA:28877"/>
    </physiologicalReaction>
</comment>
<dbReference type="Proteomes" id="UP000566985">
    <property type="component" value="Unassembled WGS sequence"/>
</dbReference>
<feature type="transmembrane region" description="Helical" evidence="17">
    <location>
        <begin position="84"/>
        <end position="103"/>
    </location>
</feature>
<comment type="catalytic activity">
    <reaction evidence="14">
        <text>L-tryptophan(in) + H(+)(in) = L-tryptophan(out) + H(+)(out)</text>
        <dbReference type="Rhea" id="RHEA:28879"/>
        <dbReference type="ChEBI" id="CHEBI:15378"/>
        <dbReference type="ChEBI" id="CHEBI:57912"/>
    </reaction>
    <physiologicalReaction direction="right-to-left" evidence="14">
        <dbReference type="Rhea" id="RHEA:28881"/>
    </physiologicalReaction>
</comment>
<keyword evidence="4" id="KW-1003">Cell membrane</keyword>
<proteinExistence type="inferred from homology"/>
<dbReference type="Gene3D" id="1.20.1740.10">
    <property type="entry name" value="Amino acid/polyamine transporter I"/>
    <property type="match status" value="1"/>
</dbReference>
<comment type="subcellular location">
    <subcellularLocation>
        <location evidence="1">Cell inner membrane</location>
        <topology evidence="1">Multi-pass membrane protein</topology>
    </subcellularLocation>
</comment>
<evidence type="ECO:0000256" key="13">
    <source>
        <dbReference type="ARBA" id="ARBA00042267"/>
    </source>
</evidence>
<reference evidence="19 24" key="3">
    <citation type="submission" date="2024-04" db="EMBL/GenBank/DDBJ databases">
        <authorList>
            <person name="Suleimanova A.D."/>
            <person name="Pudova D.S."/>
            <person name="Shagimardanova E.I."/>
            <person name="Sharipova M.R."/>
        </authorList>
    </citation>
    <scope>NUCLEOTIDE SEQUENCE [LARGE SCALE GENOMIC DNA]</scope>
    <source>
        <strain evidence="19 24">3.1</strain>
    </source>
</reference>
<evidence type="ECO:0000256" key="17">
    <source>
        <dbReference type="SAM" id="Phobius"/>
    </source>
</evidence>
<accession>A0A653LNU2</accession>
<evidence type="ECO:0000256" key="8">
    <source>
        <dbReference type="ARBA" id="ARBA00022989"/>
    </source>
</evidence>
<keyword evidence="24" id="KW-1185">Reference proteome</keyword>
<feature type="transmembrane region" description="Helical" evidence="17">
    <location>
        <begin position="194"/>
        <end position="218"/>
    </location>
</feature>
<dbReference type="PIRSF" id="PIRSF006060">
    <property type="entry name" value="AA_transporter"/>
    <property type="match status" value="1"/>
</dbReference>
<dbReference type="GO" id="GO:0055085">
    <property type="term" value="P:transmembrane transport"/>
    <property type="evidence" value="ECO:0007669"/>
    <property type="project" value="InterPro"/>
</dbReference>
<sequence>MEQQQGEALKRGLKNRHIQLIALGGAVGTGLFLGSASVIESAGPAVILGYAIAGFIAFLIMRQLGEMVVEEPVAGSFSHFAYKYWGNFAGFASGWNYWVLYVLVAMAELTAVGKYIQFWWPDFPTWASAAIFFVMINAINLTNVKVFGEMEFWFAIIKVVAVIGMILFGGWLLFSGSGGPQATVRNLWEQGGFFPHGLGGLVMVMAIIMFSFGGLELVGITAAEADNPETSIPKATNQVLWRILIFYIGSLAVLLSLMPWTRVTAEVSPFVFIFHELGDAMVANALNVVILTAALSVYNSCVYCNSRMLFGLAQQGNAPKALLKVDRRGVPVLTILVSAVATALCVLINYLMPGEAFGLLMSLVVSALVINWAMISLAHLKFRRKKDQQGVTTRFKALLYPVGNWICLIFLAAILVLMANTPGMAISVWLIPVWLVILGIGYFIKNQTQKA</sequence>
<keyword evidence="8 17" id="KW-1133">Transmembrane helix</keyword>
<gene>
    <name evidence="20" type="primary">aroP</name>
    <name evidence="19" type="ORF">AABB92_15670</name>
    <name evidence="20" type="ORF">HU668_07055</name>
    <name evidence="21" type="ORF">PANT111_10090</name>
</gene>
<reference evidence="20 23" key="2">
    <citation type="submission" date="2020-05" db="EMBL/GenBank/DDBJ databases">
        <title>Whole Genome Sequences of Enterobacteriales Associated with the International Space Station.</title>
        <authorList>
            <person name="Bharadwaj A."/>
            <person name="Daudu R."/>
            <person name="Singh N."/>
            <person name="Wood J."/>
            <person name="Debieu M."/>
            <person name="Mason C."/>
            <person name="Wang C."/>
            <person name="Venkateswaran K."/>
        </authorList>
    </citation>
    <scope>NUCLEOTIDE SEQUENCE [LARGE SCALE GENOMIC DNA]</scope>
    <source>
        <strain evidence="20 23">IF5SW-B1</strain>
    </source>
</reference>
<evidence type="ECO:0000313" key="21">
    <source>
        <dbReference type="EMBL" id="VXA93552.1"/>
    </source>
</evidence>
<feature type="domain" description="Amino acid permease/ SLC12A" evidence="18">
    <location>
        <begin position="17"/>
        <end position="450"/>
    </location>
</feature>
<feature type="transmembrane region" description="Helical" evidence="17">
    <location>
        <begin position="45"/>
        <end position="64"/>
    </location>
</feature>
<dbReference type="GeneID" id="57344932"/>
<dbReference type="PANTHER" id="PTHR43495:SF4">
    <property type="entry name" value="AROMATIC AMINO ACID TRANSPORT PROTEIN AROP"/>
    <property type="match status" value="1"/>
</dbReference>
<dbReference type="PROSITE" id="PS00218">
    <property type="entry name" value="AMINO_ACID_PERMEASE_1"/>
    <property type="match status" value="1"/>
</dbReference>
<organism evidence="20 23">
    <name type="scientific">Pantoea brenneri</name>
    <dbReference type="NCBI Taxonomy" id="472694"/>
    <lineage>
        <taxon>Bacteria</taxon>
        <taxon>Pseudomonadati</taxon>
        <taxon>Pseudomonadota</taxon>
        <taxon>Gammaproteobacteria</taxon>
        <taxon>Enterobacterales</taxon>
        <taxon>Erwiniaceae</taxon>
        <taxon>Pantoea</taxon>
    </lineage>
</organism>
<evidence type="ECO:0000256" key="16">
    <source>
        <dbReference type="ARBA" id="ARBA00048776"/>
    </source>
</evidence>
<dbReference type="AlphaFoldDB" id="A0A653LNU2"/>
<evidence type="ECO:0000256" key="2">
    <source>
        <dbReference type="ARBA" id="ARBA00008583"/>
    </source>
</evidence>
<evidence type="ECO:0000256" key="12">
    <source>
        <dbReference type="ARBA" id="ARBA00041728"/>
    </source>
</evidence>
<evidence type="ECO:0000256" key="7">
    <source>
        <dbReference type="ARBA" id="ARBA00022970"/>
    </source>
</evidence>
<evidence type="ECO:0000259" key="18">
    <source>
        <dbReference type="Pfam" id="PF00324"/>
    </source>
</evidence>
<evidence type="ECO:0000256" key="14">
    <source>
        <dbReference type="ARBA" id="ARBA00048394"/>
    </source>
</evidence>
<evidence type="ECO:0000256" key="9">
    <source>
        <dbReference type="ARBA" id="ARBA00023136"/>
    </source>
</evidence>
<evidence type="ECO:0000256" key="3">
    <source>
        <dbReference type="ARBA" id="ARBA00022448"/>
    </source>
</evidence>
<evidence type="ECO:0000256" key="5">
    <source>
        <dbReference type="ARBA" id="ARBA00022519"/>
    </source>
</evidence>
<dbReference type="GO" id="GO:0006865">
    <property type="term" value="P:amino acid transport"/>
    <property type="evidence" value="ECO:0007669"/>
    <property type="project" value="UniProtKB-KW"/>
</dbReference>
<feature type="transmembrane region" description="Helical" evidence="17">
    <location>
        <begin position="280"/>
        <end position="298"/>
    </location>
</feature>
<protein>
    <recommendedName>
        <fullName evidence="11">Aromatic amino acid transport protein AroP</fullName>
    </recommendedName>
    <alternativeName>
        <fullName evidence="12">Aromatic amino acid:H(+) symporter AroP</fullName>
    </alternativeName>
    <alternativeName>
        <fullName evidence="13">General aromatic amino acid permease</fullName>
    </alternativeName>
</protein>
<comment type="caution">
    <text evidence="20">The sequence shown here is derived from an EMBL/GenBank/DDBJ whole genome shotgun (WGS) entry which is preliminary data.</text>
</comment>
<keyword evidence="3" id="KW-0813">Transport</keyword>
<feature type="transmembrane region" description="Helical" evidence="17">
    <location>
        <begin position="398"/>
        <end position="418"/>
    </location>
</feature>
<feature type="transmembrane region" description="Helical" evidence="17">
    <location>
        <begin position="357"/>
        <end position="377"/>
    </location>
</feature>
<dbReference type="Proteomes" id="UP001468095">
    <property type="component" value="Unassembled WGS sequence"/>
</dbReference>
<evidence type="ECO:0000313" key="22">
    <source>
        <dbReference type="Proteomes" id="UP000433737"/>
    </source>
</evidence>
<dbReference type="EMBL" id="JABWPM010000005">
    <property type="protein sequence ID" value="NUY96215.1"/>
    <property type="molecule type" value="Genomic_DNA"/>
</dbReference>
<name>A0A653LNU2_9GAMM</name>
<dbReference type="NCBIfam" id="NF007594">
    <property type="entry name" value="PRK10238.1"/>
    <property type="match status" value="1"/>
</dbReference>
<dbReference type="FunFam" id="1.20.1740.10:FF:000001">
    <property type="entry name" value="Amino acid permease"/>
    <property type="match status" value="1"/>
</dbReference>
<evidence type="ECO:0000313" key="23">
    <source>
        <dbReference type="Proteomes" id="UP000566985"/>
    </source>
</evidence>
<evidence type="ECO:0000313" key="20">
    <source>
        <dbReference type="EMBL" id="NUY96215.1"/>
    </source>
</evidence>
<evidence type="ECO:0000256" key="15">
    <source>
        <dbReference type="ARBA" id="ARBA00048727"/>
    </source>
</evidence>
<keyword evidence="6 17" id="KW-0812">Transmembrane</keyword>
<feature type="transmembrane region" description="Helical" evidence="17">
    <location>
        <begin position="20"/>
        <end position="39"/>
    </location>
</feature>
<dbReference type="EMBL" id="CABWMH010000001">
    <property type="protein sequence ID" value="VXA93552.1"/>
    <property type="molecule type" value="Genomic_DNA"/>
</dbReference>
<evidence type="ECO:0000256" key="4">
    <source>
        <dbReference type="ARBA" id="ARBA00022475"/>
    </source>
</evidence>
<feature type="transmembrane region" description="Helical" evidence="17">
    <location>
        <begin position="424"/>
        <end position="444"/>
    </location>
</feature>
<dbReference type="InterPro" id="IPR004841">
    <property type="entry name" value="AA-permease/SLC12A_dom"/>
</dbReference>
<evidence type="ECO:0000256" key="11">
    <source>
        <dbReference type="ARBA" id="ARBA00040443"/>
    </source>
</evidence>
<feature type="transmembrane region" description="Helical" evidence="17">
    <location>
        <begin position="239"/>
        <end position="260"/>
    </location>
</feature>
<reference evidence="21 22" key="1">
    <citation type="submission" date="2019-10" db="EMBL/GenBank/DDBJ databases">
        <authorList>
            <person name="Karimi E."/>
        </authorList>
    </citation>
    <scope>NUCLEOTIDE SEQUENCE [LARGE SCALE GENOMIC DNA]</scope>
    <source>
        <strain evidence="21">Pantoea sp. 111</strain>
    </source>
</reference>
<evidence type="ECO:0000256" key="10">
    <source>
        <dbReference type="ARBA" id="ARBA00037317"/>
    </source>
</evidence>
<comment type="function">
    <text evidence="10">Permease that is involved in the active transport across the cytoplasmic membrane of all three aromatic amino acids, phenylalanine, tyrosine and tryptophan.</text>
</comment>
<dbReference type="PANTHER" id="PTHR43495">
    <property type="entry name" value="GABA PERMEASE"/>
    <property type="match status" value="1"/>
</dbReference>
<keyword evidence="9 17" id="KW-0472">Membrane</keyword>
<evidence type="ECO:0000313" key="24">
    <source>
        <dbReference type="Proteomes" id="UP001468095"/>
    </source>
</evidence>
<evidence type="ECO:0000256" key="6">
    <source>
        <dbReference type="ARBA" id="ARBA00022692"/>
    </source>
</evidence>
<keyword evidence="7" id="KW-0029">Amino-acid transport</keyword>
<dbReference type="Proteomes" id="UP000433737">
    <property type="component" value="Unassembled WGS sequence"/>
</dbReference>
<feature type="transmembrane region" description="Helical" evidence="17">
    <location>
        <begin position="330"/>
        <end position="351"/>
    </location>
</feature>
<evidence type="ECO:0000313" key="19">
    <source>
        <dbReference type="EMBL" id="MEL7697092.1"/>
    </source>
</evidence>
<dbReference type="Pfam" id="PF00324">
    <property type="entry name" value="AA_permease"/>
    <property type="match status" value="1"/>
</dbReference>
<feature type="transmembrane region" description="Helical" evidence="17">
    <location>
        <begin position="152"/>
        <end position="174"/>
    </location>
</feature>
<comment type="catalytic activity">
    <reaction evidence="16">
        <text>L-phenylalanine(in) + H(+)(in) = L-phenylalanine(out) + H(+)(out)</text>
        <dbReference type="Rhea" id="RHEA:28923"/>
        <dbReference type="ChEBI" id="CHEBI:15378"/>
        <dbReference type="ChEBI" id="CHEBI:58095"/>
    </reaction>
    <physiologicalReaction direction="right-to-left" evidence="16">
        <dbReference type="Rhea" id="RHEA:28925"/>
    </physiologicalReaction>
</comment>
<dbReference type="InterPro" id="IPR004840">
    <property type="entry name" value="Amino_acid_permease_CS"/>
</dbReference>